<gene>
    <name evidence="3" type="ORF">L203_104741</name>
</gene>
<dbReference type="RefSeq" id="XP_066070216.1">
    <property type="nucleotide sequence ID" value="XM_066214119.1"/>
</dbReference>
<dbReference type="InterPro" id="IPR040976">
    <property type="entry name" value="Pkinase_fungal"/>
</dbReference>
<dbReference type="AlphaFoldDB" id="A0AAJ8JW44"/>
<reference evidence="3" key="2">
    <citation type="journal article" date="2022" name="Elife">
        <title>Obligate sexual reproduction of a homothallic fungus closely related to the Cryptococcus pathogenic species complex.</title>
        <authorList>
            <person name="Passer A.R."/>
            <person name="Clancey S.A."/>
            <person name="Shea T."/>
            <person name="David-Palma M."/>
            <person name="Averette A.F."/>
            <person name="Boekhout T."/>
            <person name="Porcel B.M."/>
            <person name="Nowrousian M."/>
            <person name="Cuomo C.A."/>
            <person name="Sun S."/>
            <person name="Heitman J."/>
            <person name="Coelho M.A."/>
        </authorList>
    </citation>
    <scope>NUCLEOTIDE SEQUENCE</scope>
    <source>
        <strain evidence="3">CBS 7841</strain>
    </source>
</reference>
<organism evidence="3 4">
    <name type="scientific">Cryptococcus depauperatus CBS 7841</name>
    <dbReference type="NCBI Taxonomy" id="1295531"/>
    <lineage>
        <taxon>Eukaryota</taxon>
        <taxon>Fungi</taxon>
        <taxon>Dikarya</taxon>
        <taxon>Basidiomycota</taxon>
        <taxon>Agaricomycotina</taxon>
        <taxon>Tremellomycetes</taxon>
        <taxon>Tremellales</taxon>
        <taxon>Cryptococcaceae</taxon>
        <taxon>Cryptococcus</taxon>
    </lineage>
</organism>
<dbReference type="PANTHER" id="PTHR38248">
    <property type="entry name" value="FUNK1 6"/>
    <property type="match status" value="1"/>
</dbReference>
<evidence type="ECO:0000313" key="4">
    <source>
        <dbReference type="Proteomes" id="UP000094043"/>
    </source>
</evidence>
<feature type="compositionally biased region" description="Low complexity" evidence="1">
    <location>
        <begin position="506"/>
        <end position="517"/>
    </location>
</feature>
<feature type="domain" description="Fungal-type protein kinase" evidence="2">
    <location>
        <begin position="266"/>
        <end position="680"/>
    </location>
</feature>
<reference evidence="3" key="1">
    <citation type="submission" date="2016-06" db="EMBL/GenBank/DDBJ databases">
        <authorList>
            <person name="Cuomo C."/>
            <person name="Litvintseva A."/>
            <person name="Heitman J."/>
            <person name="Chen Y."/>
            <person name="Sun S."/>
            <person name="Springer D."/>
            <person name="Dromer F."/>
            <person name="Young S."/>
            <person name="Zeng Q."/>
            <person name="Chapman S."/>
            <person name="Gujja S."/>
            <person name="Saif S."/>
            <person name="Birren B."/>
        </authorList>
    </citation>
    <scope>NUCLEOTIDE SEQUENCE</scope>
    <source>
        <strain evidence="3">CBS 7841</strain>
    </source>
</reference>
<dbReference type="GO" id="GO:0004672">
    <property type="term" value="F:protein kinase activity"/>
    <property type="evidence" value="ECO:0007669"/>
    <property type="project" value="InterPro"/>
</dbReference>
<dbReference type="InterPro" id="IPR008266">
    <property type="entry name" value="Tyr_kinase_AS"/>
</dbReference>
<evidence type="ECO:0000259" key="2">
    <source>
        <dbReference type="Pfam" id="PF17667"/>
    </source>
</evidence>
<protein>
    <recommendedName>
        <fullName evidence="2">Fungal-type protein kinase domain-containing protein</fullName>
    </recommendedName>
</protein>
<dbReference type="Gene3D" id="1.10.510.10">
    <property type="entry name" value="Transferase(Phosphotransferase) domain 1"/>
    <property type="match status" value="1"/>
</dbReference>
<dbReference type="Proteomes" id="UP000094043">
    <property type="component" value="Chromosome 6"/>
</dbReference>
<dbReference type="KEGG" id="cdep:91088951"/>
<dbReference type="InterPro" id="IPR011009">
    <property type="entry name" value="Kinase-like_dom_sf"/>
</dbReference>
<dbReference type="PANTHER" id="PTHR38248:SF2">
    <property type="entry name" value="FUNK1 11"/>
    <property type="match status" value="1"/>
</dbReference>
<sequence length="786" mass="88648">MAEPDQTRCKIIQDHPIANGLDAFHAFFRPLVMTNSIDLRNREDLQDITINFLRALEVLPVSRLLQSETSAHNTVKDDILRLISSVLSDDLDFDCIRSLLEAALADNPEDALIWDLVAAAAASLNVTPPPRSMTPSSQQTPWLRGTSDFTYSTEYRQDIDRVLRGELGQLHVGLSGFHDIFFGSVAGLETAAEAVFQSCTSGSDPLFREGWKGWPTNANENAVINWFKDVTAKLADFAKGYSPLQTRRRILGELNKPIKGSTSERKLDIGFVSDREAGRDTRYHWSEILVPGELKSNPLADTNSKAWLDLGRYAREVLSAQDTRRFVLGFTLCGSLMRVWEFDRLGGIASEQFDINKQGEQFVSTILGFLWMSEEDLGFDPTIITSGDQRYIEIERNGQKERIIIKETIRRAWCVVGRATTCWLAYAENDPEKPLVIKDSWQYPEHDHEGELLREATENEVIHVARHYYHNTVRVGDKDDDVLANIRRRIDLSKAKHYRLSRPKKATATPSATGTPSQSRSSGAGVKAGVKRPSSETSVPPPPSKRSIPTSQTEASTEMLSNRVHRRVILCDYGKPIYKASSRAALLAAMERCIAGHESLLQAGFLHRDISINNLMIDEDNDNAFLIDLDLAIKVSRIGASGAKGITGTRAFMAIGILLGHEHSFMHDLESFFWVLFWICIHHDGPGKPVSSKYDEWNYKEDFELAGLKLVTISSESLFLNTTRAHFTPFYKPLIPLMNKIRKKIFPNDKWWREEDREEDRELYSLIKEILVNGQKDPEILGVSIS</sequence>
<dbReference type="EMBL" id="CP143789">
    <property type="protein sequence ID" value="WVN89516.1"/>
    <property type="molecule type" value="Genomic_DNA"/>
</dbReference>
<proteinExistence type="predicted"/>
<dbReference type="PROSITE" id="PS00109">
    <property type="entry name" value="PROTEIN_KINASE_TYR"/>
    <property type="match status" value="1"/>
</dbReference>
<feature type="region of interest" description="Disordered" evidence="1">
    <location>
        <begin position="497"/>
        <end position="559"/>
    </location>
</feature>
<reference evidence="3" key="3">
    <citation type="submission" date="2024-01" db="EMBL/GenBank/DDBJ databases">
        <authorList>
            <person name="Coelho M.A."/>
            <person name="David-Palma M."/>
            <person name="Shea T."/>
            <person name="Sun S."/>
            <person name="Cuomo C.A."/>
            <person name="Heitman J."/>
        </authorList>
    </citation>
    <scope>NUCLEOTIDE SEQUENCE</scope>
    <source>
        <strain evidence="3">CBS 7841</strain>
    </source>
</reference>
<evidence type="ECO:0000313" key="3">
    <source>
        <dbReference type="EMBL" id="WVN89516.1"/>
    </source>
</evidence>
<name>A0AAJ8JW44_9TREE</name>
<accession>A0AAJ8JW44</accession>
<dbReference type="SUPFAM" id="SSF56112">
    <property type="entry name" value="Protein kinase-like (PK-like)"/>
    <property type="match status" value="1"/>
</dbReference>
<dbReference type="GeneID" id="91088951"/>
<feature type="compositionally biased region" description="Polar residues" evidence="1">
    <location>
        <begin position="547"/>
        <end position="559"/>
    </location>
</feature>
<keyword evidence="4" id="KW-1185">Reference proteome</keyword>
<dbReference type="Pfam" id="PF17667">
    <property type="entry name" value="Pkinase_fungal"/>
    <property type="match status" value="1"/>
</dbReference>
<evidence type="ECO:0000256" key="1">
    <source>
        <dbReference type="SAM" id="MobiDB-lite"/>
    </source>
</evidence>